<evidence type="ECO:0000313" key="4">
    <source>
        <dbReference type="EMBL" id="PYH89215.1"/>
    </source>
</evidence>
<dbReference type="InterPro" id="IPR052766">
    <property type="entry name" value="S41A_metabolite_peptidase"/>
</dbReference>
<dbReference type="SUPFAM" id="SSF52096">
    <property type="entry name" value="ClpP/crotonase"/>
    <property type="match status" value="1"/>
</dbReference>
<dbReference type="Proteomes" id="UP000247810">
    <property type="component" value="Unassembled WGS sequence"/>
</dbReference>
<reference evidence="4 5" key="1">
    <citation type="submission" date="2018-02" db="EMBL/GenBank/DDBJ databases">
        <title>The genomes of Aspergillus section Nigri reveals drivers in fungal speciation.</title>
        <authorList>
            <consortium name="DOE Joint Genome Institute"/>
            <person name="Vesth T.C."/>
            <person name="Nybo J."/>
            <person name="Theobald S."/>
            <person name="Brandl J."/>
            <person name="Frisvad J.C."/>
            <person name="Nielsen K.F."/>
            <person name="Lyhne E.K."/>
            <person name="Kogle M.E."/>
            <person name="Kuo A."/>
            <person name="Riley R."/>
            <person name="Clum A."/>
            <person name="Nolan M."/>
            <person name="Lipzen A."/>
            <person name="Salamov A."/>
            <person name="Henrissat B."/>
            <person name="Wiebenga A."/>
            <person name="De vries R.P."/>
            <person name="Grigoriev I.V."/>
            <person name="Mortensen U.H."/>
            <person name="Andersen M.R."/>
            <person name="Baker S.E."/>
        </authorList>
    </citation>
    <scope>NUCLEOTIDE SEQUENCE [LARGE SCALE GENOMIC DNA]</scope>
    <source>
        <strain evidence="4 5">CBS 707.79</strain>
    </source>
</reference>
<dbReference type="PANTHER" id="PTHR37049:SF4">
    <property type="entry name" value="RHODANESE DOMAIN-CONTAINING PROTEIN"/>
    <property type="match status" value="1"/>
</dbReference>
<sequence length="631" mass="68620">MNSTSQQEPCLQISIQYDQFTNANATEFSVDGKLAADCLLSMPFDARNGSQFVGEFRKFIEWQSTLDVLRSPPPEYLSPATDILGGLDLIQANAARGGYSSQYEFDSTVTTLLQTANVDHFSAQLCSLSIFSFLVDLELVSISIPQIYLANDAHLLSEGKAAVSPVATINGQFAVDMLEQLSSSQPFQDPDARYNQLLYWPSRMVVGQEPLGAFSTSTLWPERKQYDIQFANGSSIQKDIIAKLASPDDGFDYPTGRSLLEGKCLVGTSSTSISPSSSATPRPDPSVYPEPELRDDYNLISGYYLDEEDLQDVAGLFIPTFETDSTETEPADFANLATQFVNDAINAGKTKIIIDLSLNLGGIVNSGYDLFRLFFPSQSIYAASRFRATEQANLTGTALASLNPTNNATNQEACSNSLDWCLASWSEVFGPVDQFGGNMSALVSPQDMNTQSRPELPIRDYGSVAQTPTTAPFTPENILLITDGSCTSTCTTFAELTKNLGHVKSIVFGGRPHPGPMQAIGGSKGSQSLGLDGIVSIGQTAMQYAPTEEIRSRLDQAFPNYDRLPFSVSGTNLNFKSAYRPGEDVVPLQFVYEKADCRRFYTFENVVRPASIWVDAARTVWGGTGCVGGEI</sequence>
<dbReference type="GO" id="GO:0006508">
    <property type="term" value="P:proteolysis"/>
    <property type="evidence" value="ECO:0007669"/>
    <property type="project" value="InterPro"/>
</dbReference>
<dbReference type="GO" id="GO:0008236">
    <property type="term" value="F:serine-type peptidase activity"/>
    <property type="evidence" value="ECO:0007669"/>
    <property type="project" value="InterPro"/>
</dbReference>
<feature type="region of interest" description="Disordered" evidence="1">
    <location>
        <begin position="271"/>
        <end position="290"/>
    </location>
</feature>
<evidence type="ECO:0000313" key="5">
    <source>
        <dbReference type="Proteomes" id="UP000247810"/>
    </source>
</evidence>
<evidence type="ECO:0000259" key="3">
    <source>
        <dbReference type="Pfam" id="PF23658"/>
    </source>
</evidence>
<dbReference type="InterPro" id="IPR029045">
    <property type="entry name" value="ClpP/crotonase-like_dom_sf"/>
</dbReference>
<dbReference type="Pfam" id="PF03572">
    <property type="entry name" value="Peptidase_S41"/>
    <property type="match status" value="1"/>
</dbReference>
<dbReference type="AlphaFoldDB" id="A0A319CVA8"/>
<evidence type="ECO:0000256" key="1">
    <source>
        <dbReference type="SAM" id="MobiDB-lite"/>
    </source>
</evidence>
<dbReference type="VEuPathDB" id="FungiDB:BO71DRAFT_444721"/>
<feature type="domain" description="CPAF-like PDZ" evidence="3">
    <location>
        <begin position="136"/>
        <end position="246"/>
    </location>
</feature>
<dbReference type="InterPro" id="IPR005151">
    <property type="entry name" value="Tail-specific_protease"/>
</dbReference>
<gene>
    <name evidence="4" type="ORF">BO71DRAFT_444721</name>
</gene>
<dbReference type="OrthoDB" id="27214at2759"/>
<dbReference type="Pfam" id="PF23658">
    <property type="entry name" value="PDZ_CPAF_rel"/>
    <property type="match status" value="1"/>
</dbReference>
<organism evidence="4 5">
    <name type="scientific">Aspergillus ellipticus CBS 707.79</name>
    <dbReference type="NCBI Taxonomy" id="1448320"/>
    <lineage>
        <taxon>Eukaryota</taxon>
        <taxon>Fungi</taxon>
        <taxon>Dikarya</taxon>
        <taxon>Ascomycota</taxon>
        <taxon>Pezizomycotina</taxon>
        <taxon>Eurotiomycetes</taxon>
        <taxon>Eurotiomycetidae</taxon>
        <taxon>Eurotiales</taxon>
        <taxon>Aspergillaceae</taxon>
        <taxon>Aspergillus</taxon>
        <taxon>Aspergillus subgen. Circumdati</taxon>
    </lineage>
</organism>
<protein>
    <submittedName>
        <fullName evidence="4">Uncharacterized protein</fullName>
    </submittedName>
</protein>
<proteinExistence type="predicted"/>
<dbReference type="EMBL" id="KZ826042">
    <property type="protein sequence ID" value="PYH89215.1"/>
    <property type="molecule type" value="Genomic_DNA"/>
</dbReference>
<feature type="domain" description="Tail specific protease" evidence="2">
    <location>
        <begin position="317"/>
        <end position="505"/>
    </location>
</feature>
<accession>A0A319CVA8</accession>
<dbReference type="Gene3D" id="3.90.226.10">
    <property type="entry name" value="2-enoyl-CoA Hydratase, Chain A, domain 1"/>
    <property type="match status" value="1"/>
</dbReference>
<feature type="compositionally biased region" description="Low complexity" evidence="1">
    <location>
        <begin position="271"/>
        <end position="281"/>
    </location>
</feature>
<dbReference type="InterPro" id="IPR056186">
    <property type="entry name" value="PDZ_CPAF-rel"/>
</dbReference>
<dbReference type="STRING" id="1448320.A0A319CVA8"/>
<keyword evidence="5" id="KW-1185">Reference proteome</keyword>
<dbReference type="PANTHER" id="PTHR37049">
    <property type="entry name" value="PEPTIDASE S41 FAMILY PROTEIN"/>
    <property type="match status" value="1"/>
</dbReference>
<name>A0A319CVA8_9EURO</name>
<evidence type="ECO:0000259" key="2">
    <source>
        <dbReference type="Pfam" id="PF03572"/>
    </source>
</evidence>